<dbReference type="Gramene" id="GBG62575">
    <property type="protein sequence ID" value="GBG62575"/>
    <property type="gene ID" value="CBR_g31212"/>
</dbReference>
<feature type="compositionally biased region" description="Basic and acidic residues" evidence="1">
    <location>
        <begin position="457"/>
        <end position="467"/>
    </location>
</feature>
<organism evidence="3 4">
    <name type="scientific">Chara braunii</name>
    <name type="common">Braun's stonewort</name>
    <dbReference type="NCBI Taxonomy" id="69332"/>
    <lineage>
        <taxon>Eukaryota</taxon>
        <taxon>Viridiplantae</taxon>
        <taxon>Streptophyta</taxon>
        <taxon>Charophyceae</taxon>
        <taxon>Charales</taxon>
        <taxon>Characeae</taxon>
        <taxon>Chara</taxon>
    </lineage>
</organism>
<dbReference type="OrthoDB" id="1430630at2759"/>
<sequence length="870" mass="97794">MPIPQEPGLSIAMDVTGPFPRDRLGHDGILTVVDQLSKYARFLPCKYYSTAPELARLLHTGWIYGHGLPEDIVRDRDTRFMSAFWTALMQEFGTKMKPSSARHPQTDGQTERAHQTAQMMLRTLIRPDQKDWVDRLPDIEFAYNTSVPLALPLSSGSTGNCWLKPTRICKRLRMQQQANRHREPRPIRAGDLVWVSAKEFALKQEVSRKLLPKWFGPWPVTSAAGDEPDGPSFVINIPPHLTVHPVFHASKLATYTPTKSDDFPGRRSQDPPMDGHQEVDHVITDRKYGSKPRQYKVTFKACDRDHTRWISGADLKASAPLIYAHYEKQRLAQEASQPAPPTRTVVPPSDRQLRPCRSLKCSPSYGAQSSRSQGYNLGTVKEQAVQQFIKEPNTIRSWLRTLEQTAIRTRKGAQTDNKRTLEDVGDKGNQEGLKKRKATEAGGREGASTPPTEIEEEGKATDARGTDSEQGGEGSSVEGGSSTTGSEEGSTQSLQWLREYVDKVKREREHAFDIRAACLKHTERSQTSGKKGLLGGVGISNNQFDAFRKVKAEEPSEYTVFRYAEKKRAREQGPKDKDRTVPESKDEFQDLRPRKWKSGKNQKKKNPDTMQADSPEDSEHTLLEKEAAVVLAQTDELKKLNEEYASEFITISHIARDQAPLVVETAQSSRLTLMNIRPLIAARYMEKIEEWQIATDVSFQIPCFEEGQNVADILREKLVKSGILEWDGDLDPVAYPADWDKFYRSEGSDDDLQGWQSDMEKEDAQGSELDKSNEEREGFSQTEYQGTKLGKGIGRTAEREGSGDDPMGEDTWGGVPSQATSPRTTVMPNHGIQPKWRRSKDWRMRGGVRKTGETKGLLLGVGTLTVWGMS</sequence>
<dbReference type="InterPro" id="IPR018247">
    <property type="entry name" value="EF_Hand_1_Ca_BS"/>
</dbReference>
<evidence type="ECO:0000313" key="4">
    <source>
        <dbReference type="Proteomes" id="UP000265515"/>
    </source>
</evidence>
<dbReference type="GO" id="GO:0015074">
    <property type="term" value="P:DNA integration"/>
    <property type="evidence" value="ECO:0007669"/>
    <property type="project" value="InterPro"/>
</dbReference>
<dbReference type="EMBL" id="BFEA01000030">
    <property type="protein sequence ID" value="GBG62575.1"/>
    <property type="molecule type" value="Genomic_DNA"/>
</dbReference>
<comment type="caution">
    <text evidence="3">The sequence shown here is derived from an EMBL/GenBank/DDBJ whole genome shotgun (WGS) entry which is preliminary data.</text>
</comment>
<dbReference type="PROSITE" id="PS50994">
    <property type="entry name" value="INTEGRASE"/>
    <property type="match status" value="1"/>
</dbReference>
<dbReference type="InterPro" id="IPR001584">
    <property type="entry name" value="Integrase_cat-core"/>
</dbReference>
<evidence type="ECO:0000313" key="3">
    <source>
        <dbReference type="EMBL" id="GBG62575.1"/>
    </source>
</evidence>
<feature type="compositionally biased region" description="Polar residues" evidence="1">
    <location>
        <begin position="817"/>
        <end position="827"/>
    </location>
</feature>
<feature type="compositionally biased region" description="Basic and acidic residues" evidence="1">
    <location>
        <begin position="416"/>
        <end position="443"/>
    </location>
</feature>
<feature type="region of interest" description="Disordered" evidence="1">
    <location>
        <begin position="255"/>
        <end position="278"/>
    </location>
</feature>
<dbReference type="InterPro" id="IPR056924">
    <property type="entry name" value="SH3_Tf2-1"/>
</dbReference>
<dbReference type="InterPro" id="IPR050951">
    <property type="entry name" value="Retrovirus_Pol_polyprotein"/>
</dbReference>
<feature type="region of interest" description="Disordered" evidence="1">
    <location>
        <begin position="568"/>
        <end position="620"/>
    </location>
</feature>
<proteinExistence type="predicted"/>
<dbReference type="GO" id="GO:0003676">
    <property type="term" value="F:nucleic acid binding"/>
    <property type="evidence" value="ECO:0007669"/>
    <property type="project" value="InterPro"/>
</dbReference>
<name>A0A388JXR6_CHABU</name>
<protein>
    <recommendedName>
        <fullName evidence="2">Integrase catalytic domain-containing protein</fullName>
    </recommendedName>
</protein>
<gene>
    <name evidence="3" type="ORF">CBR_g31212</name>
</gene>
<feature type="region of interest" description="Disordered" evidence="1">
    <location>
        <begin position="332"/>
        <end position="373"/>
    </location>
</feature>
<dbReference type="SUPFAM" id="SSF53098">
    <property type="entry name" value="Ribonuclease H-like"/>
    <property type="match status" value="1"/>
</dbReference>
<feature type="compositionally biased region" description="Low complexity" evidence="1">
    <location>
        <begin position="475"/>
        <end position="493"/>
    </location>
</feature>
<dbReference type="Proteomes" id="UP000265515">
    <property type="component" value="Unassembled WGS sequence"/>
</dbReference>
<accession>A0A388JXR6</accession>
<keyword evidence="4" id="KW-1185">Reference proteome</keyword>
<reference evidence="3 4" key="1">
    <citation type="journal article" date="2018" name="Cell">
        <title>The Chara Genome: Secondary Complexity and Implications for Plant Terrestrialization.</title>
        <authorList>
            <person name="Nishiyama T."/>
            <person name="Sakayama H."/>
            <person name="Vries J.D."/>
            <person name="Buschmann H."/>
            <person name="Saint-Marcoux D."/>
            <person name="Ullrich K.K."/>
            <person name="Haas F.B."/>
            <person name="Vanderstraeten L."/>
            <person name="Becker D."/>
            <person name="Lang D."/>
            <person name="Vosolsobe S."/>
            <person name="Rombauts S."/>
            <person name="Wilhelmsson P.K.I."/>
            <person name="Janitza P."/>
            <person name="Kern R."/>
            <person name="Heyl A."/>
            <person name="Rumpler F."/>
            <person name="Villalobos L.I.A.C."/>
            <person name="Clay J.M."/>
            <person name="Skokan R."/>
            <person name="Toyoda A."/>
            <person name="Suzuki Y."/>
            <person name="Kagoshima H."/>
            <person name="Schijlen E."/>
            <person name="Tajeshwar N."/>
            <person name="Catarino B."/>
            <person name="Hetherington A.J."/>
            <person name="Saltykova A."/>
            <person name="Bonnot C."/>
            <person name="Breuninger H."/>
            <person name="Symeonidi A."/>
            <person name="Radhakrishnan G.V."/>
            <person name="Van Nieuwerburgh F."/>
            <person name="Deforce D."/>
            <person name="Chang C."/>
            <person name="Karol K.G."/>
            <person name="Hedrich R."/>
            <person name="Ulvskov P."/>
            <person name="Glockner G."/>
            <person name="Delwiche C.F."/>
            <person name="Petrasek J."/>
            <person name="Van de Peer Y."/>
            <person name="Friml J."/>
            <person name="Beilby M."/>
            <person name="Dolan L."/>
            <person name="Kohara Y."/>
            <person name="Sugano S."/>
            <person name="Fujiyama A."/>
            <person name="Delaux P.-M."/>
            <person name="Quint M."/>
            <person name="TheiBen G."/>
            <person name="Hagemann M."/>
            <person name="Harholt J."/>
            <person name="Dunand C."/>
            <person name="Zachgo S."/>
            <person name="Langdale J."/>
            <person name="Maumus F."/>
            <person name="Straeten D.V.D."/>
            <person name="Gould S.B."/>
            <person name="Rensing S.A."/>
        </authorList>
    </citation>
    <scope>NUCLEOTIDE SEQUENCE [LARGE SCALE GENOMIC DNA]</scope>
    <source>
        <strain evidence="3 4">S276</strain>
    </source>
</reference>
<feature type="compositionally biased region" description="Basic and acidic residues" evidence="1">
    <location>
        <begin position="259"/>
        <end position="278"/>
    </location>
</feature>
<dbReference type="Gene3D" id="3.30.420.10">
    <property type="entry name" value="Ribonuclease H-like superfamily/Ribonuclease H"/>
    <property type="match status" value="1"/>
</dbReference>
<dbReference type="PROSITE" id="PS00018">
    <property type="entry name" value="EF_HAND_1"/>
    <property type="match status" value="1"/>
</dbReference>
<dbReference type="InterPro" id="IPR036397">
    <property type="entry name" value="RNaseH_sf"/>
</dbReference>
<feature type="domain" description="Integrase catalytic" evidence="2">
    <location>
        <begin position="3"/>
        <end position="173"/>
    </location>
</feature>
<feature type="region of interest" description="Disordered" evidence="1">
    <location>
        <begin position="409"/>
        <end position="494"/>
    </location>
</feature>
<dbReference type="SUPFAM" id="SSF54160">
    <property type="entry name" value="Chromo domain-like"/>
    <property type="match status" value="1"/>
</dbReference>
<feature type="compositionally biased region" description="Basic and acidic residues" evidence="1">
    <location>
        <begin position="568"/>
        <end position="593"/>
    </location>
</feature>
<evidence type="ECO:0000256" key="1">
    <source>
        <dbReference type="SAM" id="MobiDB-lite"/>
    </source>
</evidence>
<dbReference type="Pfam" id="PF24626">
    <property type="entry name" value="SH3_Tf2-1"/>
    <property type="match status" value="1"/>
</dbReference>
<dbReference type="InterPro" id="IPR012337">
    <property type="entry name" value="RNaseH-like_sf"/>
</dbReference>
<dbReference type="InterPro" id="IPR016197">
    <property type="entry name" value="Chromo-like_dom_sf"/>
</dbReference>
<feature type="compositionally biased region" description="Basic and acidic residues" evidence="1">
    <location>
        <begin position="759"/>
        <end position="778"/>
    </location>
</feature>
<evidence type="ECO:0000259" key="2">
    <source>
        <dbReference type="PROSITE" id="PS50994"/>
    </source>
</evidence>
<dbReference type="PANTHER" id="PTHR37984:SF5">
    <property type="entry name" value="PROTEIN NYNRIN-LIKE"/>
    <property type="match status" value="1"/>
</dbReference>
<feature type="compositionally biased region" description="Basic residues" evidence="1">
    <location>
        <begin position="594"/>
        <end position="604"/>
    </location>
</feature>
<dbReference type="AlphaFoldDB" id="A0A388JXR6"/>
<feature type="region of interest" description="Disordered" evidence="1">
    <location>
        <begin position="759"/>
        <end position="833"/>
    </location>
</feature>
<dbReference type="PANTHER" id="PTHR37984">
    <property type="entry name" value="PROTEIN CBG26694"/>
    <property type="match status" value="1"/>
</dbReference>